<comment type="caution">
    <text evidence="2">The sequence shown here is derived from an EMBL/GenBank/DDBJ whole genome shotgun (WGS) entry which is preliminary data.</text>
</comment>
<dbReference type="EMBL" id="NHOO01000014">
    <property type="protein sequence ID" value="OVE46929.1"/>
    <property type="molecule type" value="Genomic_DNA"/>
</dbReference>
<organism evidence="2 3">
    <name type="scientific">Chromobacterium violaceum</name>
    <dbReference type="NCBI Taxonomy" id="536"/>
    <lineage>
        <taxon>Bacteria</taxon>
        <taxon>Pseudomonadati</taxon>
        <taxon>Pseudomonadota</taxon>
        <taxon>Betaproteobacteria</taxon>
        <taxon>Neisseriales</taxon>
        <taxon>Chromobacteriaceae</taxon>
        <taxon>Chromobacterium</taxon>
    </lineage>
</organism>
<keyword evidence="3" id="KW-1185">Reference proteome</keyword>
<feature type="region of interest" description="Disordered" evidence="1">
    <location>
        <begin position="1"/>
        <end position="84"/>
    </location>
</feature>
<feature type="compositionally biased region" description="Basic and acidic residues" evidence="1">
    <location>
        <begin position="17"/>
        <end position="69"/>
    </location>
</feature>
<evidence type="ECO:0000313" key="2">
    <source>
        <dbReference type="EMBL" id="OVE46929.1"/>
    </source>
</evidence>
<protein>
    <submittedName>
        <fullName evidence="2">Uncharacterized protein</fullName>
    </submittedName>
</protein>
<sequence>MRKFMQNPASTPPETEQEGRKAGRQEGRKAGRQEGRKAGRQEGRKAGRQEGRKAGRQEGRKAGRQEGRKLPCLPRLPSSGKSRTGSLEACLIQLDALRAANIHVRGTARQLK</sequence>
<gene>
    <name evidence="2" type="ORF">CBW21_16100</name>
</gene>
<dbReference type="AlphaFoldDB" id="A0A202B677"/>
<name>A0A202B677_CHRVL</name>
<reference evidence="2 3" key="1">
    <citation type="submission" date="2017-05" db="EMBL/GenBank/DDBJ databases">
        <title>Chromobacterium violaceum GHPS1 isolated from Hydrocarbon polluted soil in French Guiana display an awesome secondary metabolite arsenal and a battery of drug and heavy-metal-resistance and detoxification of xenobiotics proteins.</title>
        <authorList>
            <person name="Belbahri L."/>
        </authorList>
    </citation>
    <scope>NUCLEOTIDE SEQUENCE [LARGE SCALE GENOMIC DNA]</scope>
    <source>
        <strain evidence="2 3">GHPS1</strain>
    </source>
</reference>
<evidence type="ECO:0000313" key="3">
    <source>
        <dbReference type="Proteomes" id="UP000196342"/>
    </source>
</evidence>
<dbReference type="Proteomes" id="UP000196342">
    <property type="component" value="Unassembled WGS sequence"/>
</dbReference>
<evidence type="ECO:0000256" key="1">
    <source>
        <dbReference type="SAM" id="MobiDB-lite"/>
    </source>
</evidence>
<proteinExistence type="predicted"/>
<accession>A0A202B677</accession>